<name>A0AAN6WKN7_9PEZI</name>
<evidence type="ECO:0000313" key="3">
    <source>
        <dbReference type="Proteomes" id="UP001302126"/>
    </source>
</evidence>
<reference evidence="2" key="1">
    <citation type="journal article" date="2023" name="Mol. Phylogenet. Evol.">
        <title>Genome-scale phylogeny and comparative genomics of the fungal order Sordariales.</title>
        <authorList>
            <person name="Hensen N."/>
            <person name="Bonometti L."/>
            <person name="Westerberg I."/>
            <person name="Brannstrom I.O."/>
            <person name="Guillou S."/>
            <person name="Cros-Aarteil S."/>
            <person name="Calhoun S."/>
            <person name="Haridas S."/>
            <person name="Kuo A."/>
            <person name="Mondo S."/>
            <person name="Pangilinan J."/>
            <person name="Riley R."/>
            <person name="LaButti K."/>
            <person name="Andreopoulos B."/>
            <person name="Lipzen A."/>
            <person name="Chen C."/>
            <person name="Yan M."/>
            <person name="Daum C."/>
            <person name="Ng V."/>
            <person name="Clum A."/>
            <person name="Steindorff A."/>
            <person name="Ohm R.A."/>
            <person name="Martin F."/>
            <person name="Silar P."/>
            <person name="Natvig D.O."/>
            <person name="Lalanne C."/>
            <person name="Gautier V."/>
            <person name="Ament-Velasquez S.L."/>
            <person name="Kruys A."/>
            <person name="Hutchinson M.I."/>
            <person name="Powell A.J."/>
            <person name="Barry K."/>
            <person name="Miller A.N."/>
            <person name="Grigoriev I.V."/>
            <person name="Debuchy R."/>
            <person name="Gladieux P."/>
            <person name="Hiltunen Thoren M."/>
            <person name="Johannesson H."/>
        </authorList>
    </citation>
    <scope>NUCLEOTIDE SEQUENCE</scope>
    <source>
        <strain evidence="2">PSN309</strain>
    </source>
</reference>
<proteinExistence type="predicted"/>
<protein>
    <submittedName>
        <fullName evidence="2">Uncharacterized protein</fullName>
    </submittedName>
</protein>
<keyword evidence="3" id="KW-1185">Reference proteome</keyword>
<sequence>MNDDDEFSQLWERHISDLRHDFSADNSVRALTSGSKSLHGADDDQPYHGHGRELGHGWDERINSVVDALDELSLQSPKTTTTQSPMTPWFPPDREGFTETATSSPESAYIKAFPNPPGKDSQLLKPPAAINPLQALPILPPTPILQQKQQQNLLYAQYTSRHLPISPSTLSDPRTAVPQSSVPSSTCPGSLTPATTLHSPLPFIQTPTPPTSVSVLLLTWSPPTARPGPDGQLFSPSLSPDVESVRSCFKRRGWKVQCRLIPNDYPTSAVETVIDKFLHGYNEREKELLIIYYHGFGETVEGDGRLRFSNGNGNAHIYWDDVRDPIMQHPADCLLLFDCTASTSFYGPGQDPVINLHTGTGLGPHNQQKKRGTKQVLGVCAPPVRPDMIEVLGTTTPEREREFDGLKADDAMTRSLCKILDSDLQSSTEGEEVLSVQRLCSLIRQDLRQREDKKDLAGKVFVTQLGGGQILDIVLPRLGLYKQTPMALRERRGRHDMRRNDSM</sequence>
<dbReference type="Proteomes" id="UP001302126">
    <property type="component" value="Unassembled WGS sequence"/>
</dbReference>
<organism evidence="2 3">
    <name type="scientific">Podospora australis</name>
    <dbReference type="NCBI Taxonomy" id="1536484"/>
    <lineage>
        <taxon>Eukaryota</taxon>
        <taxon>Fungi</taxon>
        <taxon>Dikarya</taxon>
        <taxon>Ascomycota</taxon>
        <taxon>Pezizomycotina</taxon>
        <taxon>Sordariomycetes</taxon>
        <taxon>Sordariomycetidae</taxon>
        <taxon>Sordariales</taxon>
        <taxon>Podosporaceae</taxon>
        <taxon>Podospora</taxon>
    </lineage>
</organism>
<feature type="region of interest" description="Disordered" evidence="1">
    <location>
        <begin position="166"/>
        <end position="188"/>
    </location>
</feature>
<dbReference type="AlphaFoldDB" id="A0AAN6WKN7"/>
<reference evidence="2" key="2">
    <citation type="submission" date="2023-05" db="EMBL/GenBank/DDBJ databases">
        <authorList>
            <consortium name="Lawrence Berkeley National Laboratory"/>
            <person name="Steindorff A."/>
            <person name="Hensen N."/>
            <person name="Bonometti L."/>
            <person name="Westerberg I."/>
            <person name="Brannstrom I.O."/>
            <person name="Guillou S."/>
            <person name="Cros-Aarteil S."/>
            <person name="Calhoun S."/>
            <person name="Haridas S."/>
            <person name="Kuo A."/>
            <person name="Mondo S."/>
            <person name="Pangilinan J."/>
            <person name="Riley R."/>
            <person name="Labutti K."/>
            <person name="Andreopoulos B."/>
            <person name="Lipzen A."/>
            <person name="Chen C."/>
            <person name="Yanf M."/>
            <person name="Daum C."/>
            <person name="Ng V."/>
            <person name="Clum A."/>
            <person name="Ohm R."/>
            <person name="Martin F."/>
            <person name="Silar P."/>
            <person name="Natvig D."/>
            <person name="Lalanne C."/>
            <person name="Gautier V."/>
            <person name="Ament-Velasquez S.L."/>
            <person name="Kruys A."/>
            <person name="Hutchinson M.I."/>
            <person name="Powell A.J."/>
            <person name="Barry K."/>
            <person name="Miller A.N."/>
            <person name="Grigoriev I.V."/>
            <person name="Debuchy R."/>
            <person name="Gladieux P."/>
            <person name="Thoren M.H."/>
            <person name="Johannesson H."/>
        </authorList>
    </citation>
    <scope>NUCLEOTIDE SEQUENCE</scope>
    <source>
        <strain evidence="2">PSN309</strain>
    </source>
</reference>
<feature type="region of interest" description="Disordered" evidence="1">
    <location>
        <begin position="30"/>
        <end position="56"/>
    </location>
</feature>
<feature type="compositionally biased region" description="Basic and acidic residues" evidence="1">
    <location>
        <begin position="39"/>
        <end position="56"/>
    </location>
</feature>
<evidence type="ECO:0000313" key="2">
    <source>
        <dbReference type="EMBL" id="KAK4183388.1"/>
    </source>
</evidence>
<feature type="region of interest" description="Disordered" evidence="1">
    <location>
        <begin position="73"/>
        <end position="104"/>
    </location>
</feature>
<comment type="caution">
    <text evidence="2">The sequence shown here is derived from an EMBL/GenBank/DDBJ whole genome shotgun (WGS) entry which is preliminary data.</text>
</comment>
<evidence type="ECO:0000256" key="1">
    <source>
        <dbReference type="SAM" id="MobiDB-lite"/>
    </source>
</evidence>
<gene>
    <name evidence="2" type="ORF">QBC35DRAFT_543871</name>
</gene>
<dbReference type="EMBL" id="MU864553">
    <property type="protein sequence ID" value="KAK4183388.1"/>
    <property type="molecule type" value="Genomic_DNA"/>
</dbReference>
<accession>A0AAN6WKN7</accession>
<feature type="compositionally biased region" description="Polar residues" evidence="1">
    <location>
        <begin position="73"/>
        <end position="86"/>
    </location>
</feature>